<proteinExistence type="predicted"/>
<dbReference type="RefSeq" id="WP_126582504.1">
    <property type="nucleotide sequence ID" value="NZ_BIFR01000002.1"/>
</dbReference>
<dbReference type="PANTHER" id="PTHR43479:SF11">
    <property type="entry name" value="ACREF_ENVCD OPERON REPRESSOR-RELATED"/>
    <property type="match status" value="1"/>
</dbReference>
<dbReference type="InterPro" id="IPR036271">
    <property type="entry name" value="Tet_transcr_reg_TetR-rel_C_sf"/>
</dbReference>
<evidence type="ECO:0000256" key="1">
    <source>
        <dbReference type="ARBA" id="ARBA00023125"/>
    </source>
</evidence>
<feature type="DNA-binding region" description="H-T-H motif" evidence="2">
    <location>
        <begin position="34"/>
        <end position="53"/>
    </location>
</feature>
<feature type="domain" description="HTH tetR-type" evidence="3">
    <location>
        <begin position="11"/>
        <end position="71"/>
    </location>
</feature>
<keyword evidence="5" id="KW-1185">Reference proteome</keyword>
<accession>A0A402A762</accession>
<dbReference type="OrthoDB" id="9814200at2"/>
<name>A0A402A762_9CHLR</name>
<sequence>MGRTVNEQEYAERRSAILDVTQRLVETRGYEQMAIQDILAALQISKGAFYHYFDSKLSLLLALIERIGDEVEQRLLPIVHNPHLSALDKLHHFFVALDHGKIEHKHLVLAYLRIWYADENAIVRQKLYLARVKRFTPWLEKIVSQGIQEGVLTTRYPDQAARMILTLLEDLGYATAEILLAEEQKREDLSRLERIVSATTDALESVLGAPAGCLQRASRTELSQWLVSSSEHGPPASP</sequence>
<dbReference type="Pfam" id="PF00440">
    <property type="entry name" value="TetR_N"/>
    <property type="match status" value="1"/>
</dbReference>
<dbReference type="SUPFAM" id="SSF48498">
    <property type="entry name" value="Tetracyclin repressor-like, C-terminal domain"/>
    <property type="match status" value="1"/>
</dbReference>
<evidence type="ECO:0000259" key="3">
    <source>
        <dbReference type="PROSITE" id="PS50977"/>
    </source>
</evidence>
<keyword evidence="1 2" id="KW-0238">DNA-binding</keyword>
<gene>
    <name evidence="4" type="ORF">KTT_48390</name>
</gene>
<evidence type="ECO:0000256" key="2">
    <source>
        <dbReference type="PROSITE-ProRule" id="PRU00335"/>
    </source>
</evidence>
<dbReference type="GO" id="GO:0003677">
    <property type="term" value="F:DNA binding"/>
    <property type="evidence" value="ECO:0007669"/>
    <property type="project" value="UniProtKB-UniRule"/>
</dbReference>
<dbReference type="Gene3D" id="1.10.357.10">
    <property type="entry name" value="Tetracycline Repressor, domain 2"/>
    <property type="match status" value="1"/>
</dbReference>
<dbReference type="PANTHER" id="PTHR43479">
    <property type="entry name" value="ACREF/ENVCD OPERON REPRESSOR-RELATED"/>
    <property type="match status" value="1"/>
</dbReference>
<dbReference type="Proteomes" id="UP000287352">
    <property type="component" value="Unassembled WGS sequence"/>
</dbReference>
<organism evidence="4 5">
    <name type="scientific">Tengunoibacter tsumagoiensis</name>
    <dbReference type="NCBI Taxonomy" id="2014871"/>
    <lineage>
        <taxon>Bacteria</taxon>
        <taxon>Bacillati</taxon>
        <taxon>Chloroflexota</taxon>
        <taxon>Ktedonobacteria</taxon>
        <taxon>Ktedonobacterales</taxon>
        <taxon>Dictyobacteraceae</taxon>
        <taxon>Tengunoibacter</taxon>
    </lineage>
</organism>
<dbReference type="AlphaFoldDB" id="A0A402A762"/>
<evidence type="ECO:0000313" key="4">
    <source>
        <dbReference type="EMBL" id="GCE14980.1"/>
    </source>
</evidence>
<protein>
    <submittedName>
        <fullName evidence="4">TetR family transcriptional regulator</fullName>
    </submittedName>
</protein>
<dbReference type="PROSITE" id="PS50977">
    <property type="entry name" value="HTH_TETR_2"/>
    <property type="match status" value="1"/>
</dbReference>
<dbReference type="InterPro" id="IPR049149">
    <property type="entry name" value="TetR/AcrR_C"/>
</dbReference>
<dbReference type="Pfam" id="PF21303">
    <property type="entry name" value="TetR_C_39"/>
    <property type="match status" value="1"/>
</dbReference>
<dbReference type="InterPro" id="IPR001647">
    <property type="entry name" value="HTH_TetR"/>
</dbReference>
<dbReference type="SUPFAM" id="SSF46689">
    <property type="entry name" value="Homeodomain-like"/>
    <property type="match status" value="1"/>
</dbReference>
<reference evidence="5" key="1">
    <citation type="submission" date="2018-12" db="EMBL/GenBank/DDBJ databases">
        <title>Tengunoibacter tsumagoiensis gen. nov., sp. nov., Dictyobacter kobayashii sp. nov., D. alpinus sp. nov., and D. joshuensis sp. nov. and description of Dictyobacteraceae fam. nov. within the order Ktedonobacterales isolated from Tengu-no-mugimeshi.</title>
        <authorList>
            <person name="Wang C.M."/>
            <person name="Zheng Y."/>
            <person name="Sakai Y."/>
            <person name="Toyoda A."/>
            <person name="Minakuchi Y."/>
            <person name="Abe K."/>
            <person name="Yokota A."/>
            <person name="Yabe S."/>
        </authorList>
    </citation>
    <scope>NUCLEOTIDE SEQUENCE [LARGE SCALE GENOMIC DNA]</scope>
    <source>
        <strain evidence="5">Uno3</strain>
    </source>
</reference>
<dbReference type="InterPro" id="IPR009057">
    <property type="entry name" value="Homeodomain-like_sf"/>
</dbReference>
<evidence type="ECO:0000313" key="5">
    <source>
        <dbReference type="Proteomes" id="UP000287352"/>
    </source>
</evidence>
<dbReference type="PRINTS" id="PR00455">
    <property type="entry name" value="HTHTETR"/>
</dbReference>
<dbReference type="EMBL" id="BIFR01000002">
    <property type="protein sequence ID" value="GCE14980.1"/>
    <property type="molecule type" value="Genomic_DNA"/>
</dbReference>
<dbReference type="InterPro" id="IPR050624">
    <property type="entry name" value="HTH-type_Tx_Regulator"/>
</dbReference>
<comment type="caution">
    <text evidence="4">The sequence shown here is derived from an EMBL/GenBank/DDBJ whole genome shotgun (WGS) entry which is preliminary data.</text>
</comment>